<organism evidence="3 4">
    <name type="scientific">Kocuria dechangensis</name>
    <dbReference type="NCBI Taxonomy" id="1176249"/>
    <lineage>
        <taxon>Bacteria</taxon>
        <taxon>Bacillati</taxon>
        <taxon>Actinomycetota</taxon>
        <taxon>Actinomycetes</taxon>
        <taxon>Micrococcales</taxon>
        <taxon>Micrococcaceae</taxon>
        <taxon>Kocuria</taxon>
    </lineage>
</organism>
<feature type="transmembrane region" description="Helical" evidence="2">
    <location>
        <begin position="38"/>
        <end position="60"/>
    </location>
</feature>
<name>A0A917LUY6_9MICC</name>
<evidence type="ECO:0000313" key="3">
    <source>
        <dbReference type="EMBL" id="GGG58149.1"/>
    </source>
</evidence>
<keyword evidence="2" id="KW-0472">Membrane</keyword>
<evidence type="ECO:0000256" key="2">
    <source>
        <dbReference type="SAM" id="Phobius"/>
    </source>
</evidence>
<evidence type="ECO:0000256" key="1">
    <source>
        <dbReference type="SAM" id="MobiDB-lite"/>
    </source>
</evidence>
<dbReference type="EMBL" id="BMEQ01000010">
    <property type="protein sequence ID" value="GGG58149.1"/>
    <property type="molecule type" value="Genomic_DNA"/>
</dbReference>
<protein>
    <submittedName>
        <fullName evidence="3">Uncharacterized protein</fullName>
    </submittedName>
</protein>
<proteinExistence type="predicted"/>
<feature type="region of interest" description="Disordered" evidence="1">
    <location>
        <begin position="249"/>
        <end position="273"/>
    </location>
</feature>
<reference evidence="3" key="2">
    <citation type="submission" date="2020-09" db="EMBL/GenBank/DDBJ databases">
        <authorList>
            <person name="Sun Q."/>
            <person name="Zhou Y."/>
        </authorList>
    </citation>
    <scope>NUCLEOTIDE SEQUENCE</scope>
    <source>
        <strain evidence="3">CGMCC 1.12187</strain>
    </source>
</reference>
<dbReference type="Proteomes" id="UP000638848">
    <property type="component" value="Unassembled WGS sequence"/>
</dbReference>
<keyword evidence="2" id="KW-1133">Transmembrane helix</keyword>
<accession>A0A917LUY6</accession>
<reference evidence="3" key="1">
    <citation type="journal article" date="2014" name="Int. J. Syst. Evol. Microbiol.">
        <title>Complete genome sequence of Corynebacterium casei LMG S-19264T (=DSM 44701T), isolated from a smear-ripened cheese.</title>
        <authorList>
            <consortium name="US DOE Joint Genome Institute (JGI-PGF)"/>
            <person name="Walter F."/>
            <person name="Albersmeier A."/>
            <person name="Kalinowski J."/>
            <person name="Ruckert C."/>
        </authorList>
    </citation>
    <scope>NUCLEOTIDE SEQUENCE</scope>
    <source>
        <strain evidence="3">CGMCC 1.12187</strain>
    </source>
</reference>
<keyword evidence="4" id="KW-1185">Reference proteome</keyword>
<evidence type="ECO:0000313" key="4">
    <source>
        <dbReference type="Proteomes" id="UP000638848"/>
    </source>
</evidence>
<comment type="caution">
    <text evidence="3">The sequence shown here is derived from an EMBL/GenBank/DDBJ whole genome shotgun (WGS) entry which is preliminary data.</text>
</comment>
<gene>
    <name evidence="3" type="ORF">GCM10011374_21190</name>
</gene>
<sequence length="273" mass="29462">MTNAKNASNEDTAVGCLGLILLGVVGLVINFVVEHWEFFLGAGLGIAAIVVVVLVARATIRGTVGKKRAAEASAEQARRARVATLEKARHAGESDMRAAWLEWQLGSPPAQQAPRLLAAVSERLAVLPKASWNVAQLRMHGRAVWGLRNTSDPSPLQREVEARLDRVAAMISDLGDGEFDTGRGQTDDQYLYHPDREIRAAYLEGGAKGIETIMGTITAARTQAREDAAAKAAADALARQRNAALKALRETQQPTETRDAHTAWEAEAQQIDE</sequence>
<feature type="transmembrane region" description="Helical" evidence="2">
    <location>
        <begin position="12"/>
        <end position="32"/>
    </location>
</feature>
<keyword evidence="2" id="KW-0812">Transmembrane</keyword>
<dbReference type="AlphaFoldDB" id="A0A917LUY6"/>
<dbReference type="RefSeq" id="WP_188536988.1">
    <property type="nucleotide sequence ID" value="NZ_BMEQ01000010.1"/>
</dbReference>